<dbReference type="GO" id="GO:0005615">
    <property type="term" value="C:extracellular space"/>
    <property type="evidence" value="ECO:0007669"/>
    <property type="project" value="TreeGrafter"/>
</dbReference>
<dbReference type="CDD" id="cd16021">
    <property type="entry name" value="ALP_like"/>
    <property type="match status" value="1"/>
</dbReference>
<dbReference type="PANTHER" id="PTHR10974:SF73">
    <property type="entry name" value="FI21235P1"/>
    <property type="match status" value="1"/>
</dbReference>
<dbReference type="AlphaFoldDB" id="A0A835CYQ0"/>
<proteinExistence type="predicted"/>
<organism evidence="1 2">
    <name type="scientific">Aphidius gifuensis</name>
    <name type="common">Parasitoid wasp</name>
    <dbReference type="NCBI Taxonomy" id="684658"/>
    <lineage>
        <taxon>Eukaryota</taxon>
        <taxon>Metazoa</taxon>
        <taxon>Ecdysozoa</taxon>
        <taxon>Arthropoda</taxon>
        <taxon>Hexapoda</taxon>
        <taxon>Insecta</taxon>
        <taxon>Pterygota</taxon>
        <taxon>Neoptera</taxon>
        <taxon>Endopterygota</taxon>
        <taxon>Hymenoptera</taxon>
        <taxon>Apocrita</taxon>
        <taxon>Ichneumonoidea</taxon>
        <taxon>Braconidae</taxon>
        <taxon>Aphidiinae</taxon>
        <taxon>Aphidius</taxon>
    </lineage>
</organism>
<dbReference type="PANTHER" id="PTHR10974">
    <property type="entry name" value="FI08016P-RELATED"/>
    <property type="match status" value="1"/>
</dbReference>
<accession>A0A835CYQ0</accession>
<dbReference type="InterPro" id="IPR017850">
    <property type="entry name" value="Alkaline_phosphatase_core_sf"/>
</dbReference>
<gene>
    <name evidence="1" type="ORF">HCN44_009293</name>
</gene>
<name>A0A835CYQ0_APHGI</name>
<sequence>MRRTTWYMRPLLILFLLGLIIYAALHMFNDDIGLSGDNELSNNEKLSQMSELIKSQKQQLIIDGMPACKLPDLDVNNPEILKFVHNVPPLECSPEDWVVVQGSKLILQDKIKKQFGPILCAFREIIRVDEYVNKLTEAETSSDTYILKYSDFADVQCEAENSGTKWHSVLAGVQFNPEVQKTSSWKNVPNDGLKLNVLMFGFDSLSRNTFIRKLPKTYDYLKENLKSQILEGYNIIGDGTPQALIPLLTGKTELELPDTRKRTGYTAKFVDVYPFIWQKYKQKGYITGFAEDVHHIGTFTYRLKGFKKQPTDHYMRPYYIAASPYFQNSKKYCLGSQPRHMIMMNYIKNIFNVYRNKPKFMFGFHGELSHDSYNDIGVADDDLYNWIKELQAEGHLNNTILIMMSDHGQRFADIRNTLAGKQEERLPFFSFTFPHWFKQVYPEAYANFVFNTRHLSTPFDIHKTLESILKLDPPSEGDTNLRDISLFNKIPVSRTCADAFIEPHWCACLSWKEIPTTEETVIGAANNFIKFINSYTLEHRDICEILKLDEIIWSARLIPTDGILKFQKTKDKDGFIGDFSSKTQLVNDIYQIKVKTMPGEGLFEVSVSHDVVKNIFNTQISDVSRINKYGSQARCVENEFYHLRKYCFCKD</sequence>
<dbReference type="FunFam" id="3.40.720.10:FF:000017">
    <property type="entry name" value="Predicted protein"/>
    <property type="match status" value="1"/>
</dbReference>
<evidence type="ECO:0000313" key="2">
    <source>
        <dbReference type="Proteomes" id="UP000639338"/>
    </source>
</evidence>
<dbReference type="Proteomes" id="UP000639338">
    <property type="component" value="Unassembled WGS sequence"/>
</dbReference>
<keyword evidence="2" id="KW-1185">Reference proteome</keyword>
<dbReference type="Pfam" id="PF02995">
    <property type="entry name" value="DUF229"/>
    <property type="match status" value="1"/>
</dbReference>
<evidence type="ECO:0000313" key="1">
    <source>
        <dbReference type="EMBL" id="KAF7997895.1"/>
    </source>
</evidence>
<comment type="caution">
    <text evidence="1">The sequence shown here is derived from an EMBL/GenBank/DDBJ whole genome shotgun (WGS) entry which is preliminary data.</text>
</comment>
<dbReference type="SUPFAM" id="SSF53649">
    <property type="entry name" value="Alkaline phosphatase-like"/>
    <property type="match status" value="1"/>
</dbReference>
<protein>
    <submittedName>
        <fullName evidence="1">Uncharacterized protein</fullName>
    </submittedName>
</protein>
<dbReference type="EMBL" id="JACMRX010000001">
    <property type="protein sequence ID" value="KAF7997895.1"/>
    <property type="molecule type" value="Genomic_DNA"/>
</dbReference>
<reference evidence="1 2" key="1">
    <citation type="submission" date="2020-08" db="EMBL/GenBank/DDBJ databases">
        <title>Aphidius gifuensis genome sequencing and assembly.</title>
        <authorList>
            <person name="Du Z."/>
        </authorList>
    </citation>
    <scope>NUCLEOTIDE SEQUENCE [LARGE SCALE GENOMIC DNA]</scope>
    <source>
        <strain evidence="1">YNYX2018</strain>
        <tissue evidence="1">Adults</tissue>
    </source>
</reference>
<dbReference type="OrthoDB" id="413313at2759"/>
<dbReference type="Gene3D" id="3.40.720.10">
    <property type="entry name" value="Alkaline Phosphatase, subunit A"/>
    <property type="match status" value="1"/>
</dbReference>
<dbReference type="InterPro" id="IPR004245">
    <property type="entry name" value="DUF229"/>
</dbReference>